<comment type="caution">
    <text evidence="1">The sequence shown here is derived from an EMBL/GenBank/DDBJ whole genome shotgun (WGS) entry which is preliminary data.</text>
</comment>
<organism evidence="1 2">
    <name type="scientific">Serratia silvae</name>
    <dbReference type="NCBI Taxonomy" id="2824122"/>
    <lineage>
        <taxon>Bacteria</taxon>
        <taxon>Pseudomonadati</taxon>
        <taxon>Pseudomonadota</taxon>
        <taxon>Gammaproteobacteria</taxon>
        <taxon>Enterobacterales</taxon>
        <taxon>Yersiniaceae</taxon>
        <taxon>Serratia</taxon>
    </lineage>
</organism>
<reference evidence="1" key="1">
    <citation type="submission" date="2021-04" db="EMBL/GenBank/DDBJ databases">
        <title>Genome sequence of Serratia sp. arafor3.</title>
        <authorList>
            <person name="Besaury L."/>
        </authorList>
    </citation>
    <scope>NUCLEOTIDE SEQUENCE</scope>
    <source>
        <strain evidence="1">Arafor3</strain>
    </source>
</reference>
<gene>
    <name evidence="1" type="ORF">KAJ71_03075</name>
</gene>
<evidence type="ECO:0000313" key="2">
    <source>
        <dbReference type="Proteomes" id="UP001165275"/>
    </source>
</evidence>
<keyword evidence="2" id="KW-1185">Reference proteome</keyword>
<dbReference type="RefSeq" id="WP_248944331.1">
    <property type="nucleotide sequence ID" value="NZ_CBCSGY010000054.1"/>
</dbReference>
<accession>A0ABT0K7M5</accession>
<proteinExistence type="predicted"/>
<sequence length="144" mass="15850">MKAIFQNYYKTIKSMDVANGYTLKGFIPKEVSEAVKAGKSAWFESKVCVADASSPVRNVGKKIIVSSSGSPGFLNHSDTSFQTTLGGSLSHPVTGEYINYPGLACFNIQLVKTERVYFSVRALELLHPNVPTNIVCHAMFYIYD</sequence>
<name>A0ABT0K7M5_9GAMM</name>
<dbReference type="Proteomes" id="UP001165275">
    <property type="component" value="Unassembled WGS sequence"/>
</dbReference>
<dbReference type="EMBL" id="JAGQDC010000002">
    <property type="protein sequence ID" value="MCL1028031.1"/>
    <property type="molecule type" value="Genomic_DNA"/>
</dbReference>
<protein>
    <submittedName>
        <fullName evidence="1">Uncharacterized protein</fullName>
    </submittedName>
</protein>
<evidence type="ECO:0000313" key="1">
    <source>
        <dbReference type="EMBL" id="MCL1028031.1"/>
    </source>
</evidence>